<keyword evidence="1" id="KW-0472">Membrane</keyword>
<keyword evidence="3" id="KW-1185">Reference proteome</keyword>
<evidence type="ECO:0000313" key="3">
    <source>
        <dbReference type="Proteomes" id="UP000827284"/>
    </source>
</evidence>
<organism evidence="2 3">
    <name type="scientific">Entomortierella parvispora</name>
    <dbReference type="NCBI Taxonomy" id="205924"/>
    <lineage>
        <taxon>Eukaryota</taxon>
        <taxon>Fungi</taxon>
        <taxon>Fungi incertae sedis</taxon>
        <taxon>Mucoromycota</taxon>
        <taxon>Mortierellomycotina</taxon>
        <taxon>Mortierellomycetes</taxon>
        <taxon>Mortierellales</taxon>
        <taxon>Mortierellaceae</taxon>
        <taxon>Entomortierella</taxon>
    </lineage>
</organism>
<sequence>MGQFFDSISDDHAEWIKKQKIFFVATAPASVKGTVNTSPKGYDSLRILGPNAVCYLELSGSGIETQSHLEENGRITLMLLAFEGGPRIMRLIGRGRVVRLGSPEYNDIISAHYQNPESQPVVNSVGCRGIIMVDVRKVGTSCGYAVPYFDYKGPRPTLLNGFAKKEEEKVTDYWRTYNAVSLDGLPGMRHERMGPEWLGSYHRTALTLDENIVGYEADGPGSSALLMSLSRSSKNWTALIAPRLLIDLVVLTTGICIGVLATRRR</sequence>
<evidence type="ECO:0000256" key="1">
    <source>
        <dbReference type="SAM" id="Phobius"/>
    </source>
</evidence>
<dbReference type="Proteomes" id="UP000827284">
    <property type="component" value="Unassembled WGS sequence"/>
</dbReference>
<name>A0A9P3LWX1_9FUNG</name>
<dbReference type="SUPFAM" id="SSF50475">
    <property type="entry name" value="FMN-binding split barrel"/>
    <property type="match status" value="1"/>
</dbReference>
<dbReference type="EMBL" id="BQFW01000008">
    <property type="protein sequence ID" value="GJJ73509.1"/>
    <property type="molecule type" value="Genomic_DNA"/>
</dbReference>
<dbReference type="AlphaFoldDB" id="A0A9P3LWX1"/>
<comment type="caution">
    <text evidence="2">The sequence shown here is derived from an EMBL/GenBank/DDBJ whole genome shotgun (WGS) entry which is preliminary data.</text>
</comment>
<dbReference type="Gene3D" id="2.30.110.10">
    <property type="entry name" value="Electron Transport, Fmn-binding Protein, Chain A"/>
    <property type="match status" value="1"/>
</dbReference>
<dbReference type="InterPro" id="IPR012349">
    <property type="entry name" value="Split_barrel_FMN-bd"/>
</dbReference>
<dbReference type="PANTHER" id="PTHR39336:SF3">
    <property type="entry name" value="PYRIDOXAMINE PHOSPHATE OXIDASE"/>
    <property type="match status" value="1"/>
</dbReference>
<keyword evidence="1" id="KW-1133">Transmembrane helix</keyword>
<evidence type="ECO:0008006" key="4">
    <source>
        <dbReference type="Google" id="ProtNLM"/>
    </source>
</evidence>
<dbReference type="OrthoDB" id="539398at2759"/>
<gene>
    <name evidence="2" type="ORF">EMPS_05867</name>
</gene>
<keyword evidence="1" id="KW-0812">Transmembrane</keyword>
<reference evidence="2" key="1">
    <citation type="submission" date="2021-11" db="EMBL/GenBank/DDBJ databases">
        <authorList>
            <person name="Herlambang A."/>
            <person name="Guo Y."/>
            <person name="Takashima Y."/>
            <person name="Nishizawa T."/>
        </authorList>
    </citation>
    <scope>NUCLEOTIDE SEQUENCE</scope>
    <source>
        <strain evidence="2">E1425</strain>
    </source>
</reference>
<dbReference type="PANTHER" id="PTHR39336">
    <property type="entry name" value="PYRIDOXAMINE PHOSPHATE OXIDASE FAMILY PROTEIN (AFU_ORTHOLOGUE AFUA_6G11440)"/>
    <property type="match status" value="1"/>
</dbReference>
<accession>A0A9P3LWX1</accession>
<proteinExistence type="predicted"/>
<protein>
    <recommendedName>
        <fullName evidence="4">Pyridoxamine 5'-phosphate oxidase putative domain-containing protein</fullName>
    </recommendedName>
</protein>
<evidence type="ECO:0000313" key="2">
    <source>
        <dbReference type="EMBL" id="GJJ73509.1"/>
    </source>
</evidence>
<feature type="transmembrane region" description="Helical" evidence="1">
    <location>
        <begin position="236"/>
        <end position="261"/>
    </location>
</feature>
<reference evidence="2" key="2">
    <citation type="journal article" date="2022" name="Microbiol. Resour. Announc.">
        <title>Whole-Genome Sequence of Entomortierella parvispora E1425, a Mucoromycotan Fungus Associated with Burkholderiaceae-Related Endosymbiotic Bacteria.</title>
        <authorList>
            <person name="Herlambang A."/>
            <person name="Guo Y."/>
            <person name="Takashima Y."/>
            <person name="Narisawa K."/>
            <person name="Ohta H."/>
            <person name="Nishizawa T."/>
        </authorList>
    </citation>
    <scope>NUCLEOTIDE SEQUENCE</scope>
    <source>
        <strain evidence="2">E1425</strain>
    </source>
</reference>